<accession>A0A836EXD5</accession>
<dbReference type="InterPro" id="IPR017441">
    <property type="entry name" value="Protein_kinase_ATP_BS"/>
</dbReference>
<keyword evidence="6" id="KW-0597">Phosphoprotein</keyword>
<keyword evidence="19" id="KW-1185">Reference proteome</keyword>
<feature type="non-terminal residue" evidence="18">
    <location>
        <position position="799"/>
    </location>
</feature>
<keyword evidence="5" id="KW-0723">Serine/threonine-protein kinase</keyword>
<evidence type="ECO:0000256" key="9">
    <source>
        <dbReference type="ARBA" id="ARBA00022777"/>
    </source>
</evidence>
<evidence type="ECO:0000256" key="3">
    <source>
        <dbReference type="ARBA" id="ARBA00012513"/>
    </source>
</evidence>
<dbReference type="Pfam" id="PF12202">
    <property type="entry name" value="OSR1_C"/>
    <property type="match status" value="1"/>
</dbReference>
<keyword evidence="15" id="KW-0175">Coiled coil</keyword>
<dbReference type="FunFam" id="1.10.510.10:FF:000068">
    <property type="entry name" value="STE20/SPS1-related proline-alanine-rich protein kinase"/>
    <property type="match status" value="1"/>
</dbReference>
<evidence type="ECO:0000256" key="10">
    <source>
        <dbReference type="ARBA" id="ARBA00022840"/>
    </source>
</evidence>
<dbReference type="EC" id="2.7.11.1" evidence="3"/>
<reference evidence="18" key="1">
    <citation type="submission" date="2020-02" db="EMBL/GenBank/DDBJ databases">
        <title>Relaxed selection underlies rapid genomic changes in the transitions from sociality to social parasitism in ants.</title>
        <authorList>
            <person name="Bi X."/>
        </authorList>
    </citation>
    <scope>NUCLEOTIDE SEQUENCE</scope>
    <source>
        <strain evidence="18">BGI-DK2013a</strain>
        <tissue evidence="18">Whole body</tissue>
    </source>
</reference>
<keyword evidence="10 14" id="KW-0067">ATP-binding</keyword>
<evidence type="ECO:0000256" key="11">
    <source>
        <dbReference type="ARBA" id="ARBA00022990"/>
    </source>
</evidence>
<dbReference type="EMBL" id="JAANHZ010000685">
    <property type="protein sequence ID" value="KAG5308212.1"/>
    <property type="molecule type" value="Genomic_DNA"/>
</dbReference>
<dbReference type="GO" id="GO:0005524">
    <property type="term" value="F:ATP binding"/>
    <property type="evidence" value="ECO:0007669"/>
    <property type="project" value="UniProtKB-UniRule"/>
</dbReference>
<dbReference type="FunFam" id="3.10.20.90:FF:000043">
    <property type="entry name" value="serine/threonine-protein kinase OSR1 isoform X1"/>
    <property type="match status" value="1"/>
</dbReference>
<evidence type="ECO:0000256" key="15">
    <source>
        <dbReference type="SAM" id="Coils"/>
    </source>
</evidence>
<name>A0A836EXD5_9HYME</name>
<dbReference type="SUPFAM" id="SSF56112">
    <property type="entry name" value="Protein kinase-like (PK-like)"/>
    <property type="match status" value="1"/>
</dbReference>
<dbReference type="InterPro" id="IPR000719">
    <property type="entry name" value="Prot_kinase_dom"/>
</dbReference>
<evidence type="ECO:0000256" key="14">
    <source>
        <dbReference type="PROSITE-ProRule" id="PRU10141"/>
    </source>
</evidence>
<sequence>MQCIISQKKQVLIKEEEEEEEEEEKDQVMQKKWENMDYVQAFRINDTKRYITRTYTRQYCANVGLTIVSDKISKNPCRIRLIVLRRKRNTKEGRNKQERRDPSLYIPRSIPRRSGCHRTDTGIMAADLYANGSLKSTSARAVGRSMGQRKSGAPGAAAPMSTEEEQLKFQDSRFLATLVLGRSRRISPDVLPSCSPGVFRQKSFRSSTSTPSAPSKVPPVATLPPTTRNSRGAPASATNDRCASRAATPTASIPTVAAAAAAVSPRDGSSWTVSTASLSSLSLSRGARAASKHARLGTALASKMATASTSTVVQGWPNTKDDYELKEVIGVGATAVVHAAFCIPRQEKCAIKRINLEKWNTNMDELLKEIQAMSSCNHENVVTYYTSFVVKEELWLVLRLLEGGSLLDIIKHKTRTTNCKHGVFDEATIATVLREVLKGLEYFHSNGQIHRDIKAGNILLGEDGTVQIADFGVSAWLATGRDLSRQKVRHTFVGTPCWMAPEVMEQDHGYDFKADIWSLGITAIEMASGTAPYHKYPPMKVLMLTLQNDPPTLDTAADDKDQYKAYGKTFRKMIVDCLQKDPTKRPTATELLKHPFFKKAKDKKYLQQTLVAIGPSLETRVQKASKRQPGTSGRLHRTVTGEWVWSEEENNGDSSSDECKETLPVNTIEKTSSDEEAGEPDEFYGQIRVAPSQMALPETGQNTPINLVLRLRNEKRELNDIRFDFTVGVDSAQGIAAELVAAGLVDGKDIVVIETNLKKLIESGGQLRTVTFSLNTGYAMNEIPDDKALIGFAQISITE</sequence>
<protein>
    <recommendedName>
        <fullName evidence="3">non-specific serine/threonine protein kinase</fullName>
        <ecNumber evidence="3">2.7.11.1</ecNumber>
    </recommendedName>
</protein>
<evidence type="ECO:0000256" key="5">
    <source>
        <dbReference type="ARBA" id="ARBA00022527"/>
    </source>
</evidence>
<feature type="domain" description="Protein kinase" evidence="17">
    <location>
        <begin position="323"/>
        <end position="597"/>
    </location>
</feature>
<dbReference type="Pfam" id="PF00069">
    <property type="entry name" value="Pkinase"/>
    <property type="match status" value="1"/>
</dbReference>
<dbReference type="Gene3D" id="3.30.200.20">
    <property type="entry name" value="Phosphorylase Kinase, domain 1"/>
    <property type="match status" value="1"/>
</dbReference>
<dbReference type="FunFam" id="3.30.200.20:FF:000114">
    <property type="entry name" value="serine/threonine-protein kinase OSR1 isoform X1"/>
    <property type="match status" value="1"/>
</dbReference>
<dbReference type="PANTHER" id="PTHR48012">
    <property type="entry name" value="STERILE20-LIKE KINASE, ISOFORM B-RELATED"/>
    <property type="match status" value="1"/>
</dbReference>
<evidence type="ECO:0000256" key="16">
    <source>
        <dbReference type="SAM" id="MobiDB-lite"/>
    </source>
</evidence>
<dbReference type="PROSITE" id="PS00107">
    <property type="entry name" value="PROTEIN_KINASE_ATP"/>
    <property type="match status" value="1"/>
</dbReference>
<dbReference type="PANTHER" id="PTHR48012:SF16">
    <property type="entry name" value="NON-SPECIFIC SERINE_THREONINE PROTEIN KINASE"/>
    <property type="match status" value="1"/>
</dbReference>
<dbReference type="CDD" id="cd06610">
    <property type="entry name" value="STKc_OSR1_SPAK"/>
    <property type="match status" value="1"/>
</dbReference>
<keyword evidence="8 14" id="KW-0547">Nucleotide-binding</keyword>
<evidence type="ECO:0000313" key="18">
    <source>
        <dbReference type="EMBL" id="KAG5308212.1"/>
    </source>
</evidence>
<dbReference type="PROSITE" id="PS50011">
    <property type="entry name" value="PROTEIN_KINASE_DOM"/>
    <property type="match status" value="1"/>
</dbReference>
<dbReference type="InterPro" id="IPR050629">
    <property type="entry name" value="STE20/SPS1-PAK"/>
</dbReference>
<dbReference type="InterPro" id="IPR024678">
    <property type="entry name" value="Kinase_OSR1/WNK_CCT"/>
</dbReference>
<organism evidence="18 19">
    <name type="scientific">Acromyrmex insinuator</name>
    <dbReference type="NCBI Taxonomy" id="230686"/>
    <lineage>
        <taxon>Eukaryota</taxon>
        <taxon>Metazoa</taxon>
        <taxon>Ecdysozoa</taxon>
        <taxon>Arthropoda</taxon>
        <taxon>Hexapoda</taxon>
        <taxon>Insecta</taxon>
        <taxon>Pterygota</taxon>
        <taxon>Neoptera</taxon>
        <taxon>Endopterygota</taxon>
        <taxon>Hymenoptera</taxon>
        <taxon>Apocrita</taxon>
        <taxon>Aculeata</taxon>
        <taxon>Formicoidea</taxon>
        <taxon>Formicidae</taxon>
        <taxon>Myrmicinae</taxon>
        <taxon>Acromyrmex</taxon>
    </lineage>
</organism>
<evidence type="ECO:0000256" key="2">
    <source>
        <dbReference type="ARBA" id="ARBA00008874"/>
    </source>
</evidence>
<keyword evidence="4" id="KW-0963">Cytoplasm</keyword>
<comment type="catalytic activity">
    <reaction evidence="13">
        <text>L-seryl-[protein] + ATP = O-phospho-L-seryl-[protein] + ADP + H(+)</text>
        <dbReference type="Rhea" id="RHEA:17989"/>
        <dbReference type="Rhea" id="RHEA-COMP:9863"/>
        <dbReference type="Rhea" id="RHEA-COMP:11604"/>
        <dbReference type="ChEBI" id="CHEBI:15378"/>
        <dbReference type="ChEBI" id="CHEBI:29999"/>
        <dbReference type="ChEBI" id="CHEBI:30616"/>
        <dbReference type="ChEBI" id="CHEBI:83421"/>
        <dbReference type="ChEBI" id="CHEBI:456216"/>
        <dbReference type="EC" id="2.7.11.1"/>
    </reaction>
</comment>
<dbReference type="GO" id="GO:0004674">
    <property type="term" value="F:protein serine/threonine kinase activity"/>
    <property type="evidence" value="ECO:0007669"/>
    <property type="project" value="UniProtKB-KW"/>
</dbReference>
<comment type="similarity">
    <text evidence="2">Belongs to the protein kinase superfamily. STE Ser/Thr protein kinase family. STE20 subfamily.</text>
</comment>
<dbReference type="GO" id="GO:0005737">
    <property type="term" value="C:cytoplasm"/>
    <property type="evidence" value="ECO:0007669"/>
    <property type="project" value="UniProtKB-SubCell"/>
</dbReference>
<feature type="compositionally biased region" description="Polar residues" evidence="16">
    <location>
        <begin position="224"/>
        <end position="241"/>
    </location>
</feature>
<evidence type="ECO:0000256" key="7">
    <source>
        <dbReference type="ARBA" id="ARBA00022679"/>
    </source>
</evidence>
<feature type="binding site" evidence="14">
    <location>
        <position position="352"/>
    </location>
    <ligand>
        <name>ATP</name>
        <dbReference type="ChEBI" id="CHEBI:30616"/>
    </ligand>
</feature>
<evidence type="ECO:0000256" key="8">
    <source>
        <dbReference type="ARBA" id="ARBA00022741"/>
    </source>
</evidence>
<dbReference type="Gene3D" id="1.10.510.10">
    <property type="entry name" value="Transferase(Phosphotransferase) domain 1"/>
    <property type="match status" value="1"/>
</dbReference>
<evidence type="ECO:0000256" key="6">
    <source>
        <dbReference type="ARBA" id="ARBA00022553"/>
    </source>
</evidence>
<gene>
    <name evidence="18" type="primary">Oxsr1</name>
    <name evidence="18" type="ORF">G6Z75_0002056</name>
</gene>
<comment type="subcellular location">
    <subcellularLocation>
        <location evidence="1">Cytoplasm</location>
    </subcellularLocation>
</comment>
<feature type="compositionally biased region" description="Polar residues" evidence="16">
    <location>
        <begin position="204"/>
        <end position="213"/>
    </location>
</feature>
<keyword evidence="9 18" id="KW-0418">Kinase</keyword>
<evidence type="ECO:0000256" key="13">
    <source>
        <dbReference type="ARBA" id="ARBA00048679"/>
    </source>
</evidence>
<dbReference type="SMART" id="SM00220">
    <property type="entry name" value="S_TKc"/>
    <property type="match status" value="1"/>
</dbReference>
<dbReference type="InterPro" id="IPR011009">
    <property type="entry name" value="Kinase-like_dom_sf"/>
</dbReference>
<evidence type="ECO:0000256" key="1">
    <source>
        <dbReference type="ARBA" id="ARBA00004496"/>
    </source>
</evidence>
<evidence type="ECO:0000313" key="19">
    <source>
        <dbReference type="Proteomes" id="UP000667349"/>
    </source>
</evidence>
<feature type="coiled-coil region" evidence="15">
    <location>
        <begin position="5"/>
        <end position="34"/>
    </location>
</feature>
<comment type="caution">
    <text evidence="18">The sequence shown here is derived from an EMBL/GenBank/DDBJ whole genome shotgun (WGS) entry which is preliminary data.</text>
</comment>
<keyword evidence="11" id="KW-0007">Acetylation</keyword>
<dbReference type="AlphaFoldDB" id="A0A836EXD5"/>
<evidence type="ECO:0000256" key="12">
    <source>
        <dbReference type="ARBA" id="ARBA00047899"/>
    </source>
</evidence>
<evidence type="ECO:0000259" key="17">
    <source>
        <dbReference type="PROSITE" id="PS50011"/>
    </source>
</evidence>
<dbReference type="Gene3D" id="3.10.20.90">
    <property type="entry name" value="Phosphatidylinositol 3-kinase Catalytic Subunit, Chain A, domain 1"/>
    <property type="match status" value="1"/>
</dbReference>
<feature type="non-terminal residue" evidence="18">
    <location>
        <position position="1"/>
    </location>
</feature>
<keyword evidence="7" id="KW-0808">Transferase</keyword>
<dbReference type="Proteomes" id="UP000667349">
    <property type="component" value="Unassembled WGS sequence"/>
</dbReference>
<feature type="region of interest" description="Disordered" evidence="16">
    <location>
        <begin position="197"/>
        <end position="248"/>
    </location>
</feature>
<proteinExistence type="inferred from homology"/>
<comment type="catalytic activity">
    <reaction evidence="12">
        <text>L-threonyl-[protein] + ATP = O-phospho-L-threonyl-[protein] + ADP + H(+)</text>
        <dbReference type="Rhea" id="RHEA:46608"/>
        <dbReference type="Rhea" id="RHEA-COMP:11060"/>
        <dbReference type="Rhea" id="RHEA-COMP:11605"/>
        <dbReference type="ChEBI" id="CHEBI:15378"/>
        <dbReference type="ChEBI" id="CHEBI:30013"/>
        <dbReference type="ChEBI" id="CHEBI:30616"/>
        <dbReference type="ChEBI" id="CHEBI:61977"/>
        <dbReference type="ChEBI" id="CHEBI:456216"/>
        <dbReference type="EC" id="2.7.11.1"/>
    </reaction>
</comment>
<evidence type="ECO:0000256" key="4">
    <source>
        <dbReference type="ARBA" id="ARBA00022490"/>
    </source>
</evidence>